<comment type="similarity">
    <text evidence="1">Belongs to the ParB family.</text>
</comment>
<evidence type="ECO:0000313" key="5">
    <source>
        <dbReference type="Proteomes" id="UP000024329"/>
    </source>
</evidence>
<dbReference type="Proteomes" id="UP000024329">
    <property type="component" value="Unassembled WGS sequence"/>
</dbReference>
<dbReference type="Pfam" id="PF18090">
    <property type="entry name" value="SoPB_HTH"/>
    <property type="match status" value="1"/>
</dbReference>
<protein>
    <submittedName>
        <fullName evidence="4">ParB family chromosome partitioning protein</fullName>
    </submittedName>
</protein>
<comment type="caution">
    <text evidence="4">The sequence shown here is derived from an EMBL/GenBank/DDBJ whole genome shotgun (WGS) entry which is preliminary data.</text>
</comment>
<dbReference type="GO" id="GO:0003677">
    <property type="term" value="F:DNA binding"/>
    <property type="evidence" value="ECO:0007669"/>
    <property type="project" value="InterPro"/>
</dbReference>
<name>A0A031JW35_9SPHN</name>
<proteinExistence type="inferred from homology"/>
<dbReference type="CDD" id="cd16405">
    <property type="entry name" value="RepB_like_N"/>
    <property type="match status" value="1"/>
</dbReference>
<evidence type="ECO:0000259" key="3">
    <source>
        <dbReference type="SMART" id="SM00470"/>
    </source>
</evidence>
<dbReference type="InterPro" id="IPR036086">
    <property type="entry name" value="ParB/Sulfiredoxin_sf"/>
</dbReference>
<dbReference type="PANTHER" id="PTHR33375:SF1">
    <property type="entry name" value="CHROMOSOME-PARTITIONING PROTEIN PARB-RELATED"/>
    <property type="match status" value="1"/>
</dbReference>
<dbReference type="SUPFAM" id="SSF110849">
    <property type="entry name" value="ParB/Sulfiredoxin"/>
    <property type="match status" value="1"/>
</dbReference>
<dbReference type="InterPro" id="IPR004437">
    <property type="entry name" value="ParB/RepB/Spo0J"/>
</dbReference>
<evidence type="ECO:0000256" key="1">
    <source>
        <dbReference type="ARBA" id="ARBA00006295"/>
    </source>
</evidence>
<feature type="region of interest" description="Disordered" evidence="2">
    <location>
        <begin position="1"/>
        <end position="32"/>
    </location>
</feature>
<dbReference type="EMBL" id="JFYZ01000016">
    <property type="protein sequence ID" value="EZP80587.1"/>
    <property type="molecule type" value="Genomic_DNA"/>
</dbReference>
<dbReference type="Gene3D" id="1.10.10.2830">
    <property type="match status" value="1"/>
</dbReference>
<organism evidence="4 5">
    <name type="scientific">Novosphingobium resinovorum</name>
    <dbReference type="NCBI Taxonomy" id="158500"/>
    <lineage>
        <taxon>Bacteria</taxon>
        <taxon>Pseudomonadati</taxon>
        <taxon>Pseudomonadota</taxon>
        <taxon>Alphaproteobacteria</taxon>
        <taxon>Sphingomonadales</taxon>
        <taxon>Sphingomonadaceae</taxon>
        <taxon>Novosphingobium</taxon>
    </lineage>
</organism>
<dbReference type="NCBIfam" id="TIGR00180">
    <property type="entry name" value="parB_part"/>
    <property type="match status" value="1"/>
</dbReference>
<dbReference type="eggNOG" id="COG1475">
    <property type="taxonomic scope" value="Bacteria"/>
</dbReference>
<dbReference type="SMART" id="SM00470">
    <property type="entry name" value="ParB"/>
    <property type="match status" value="1"/>
</dbReference>
<dbReference type="GO" id="GO:0007059">
    <property type="term" value="P:chromosome segregation"/>
    <property type="evidence" value="ECO:0007669"/>
    <property type="project" value="TreeGrafter"/>
</dbReference>
<dbReference type="InterPro" id="IPR050336">
    <property type="entry name" value="Chromosome_partition/occlusion"/>
</dbReference>
<gene>
    <name evidence="4" type="ORF">BV97_03354</name>
</gene>
<dbReference type="PANTHER" id="PTHR33375">
    <property type="entry name" value="CHROMOSOME-PARTITIONING PROTEIN PARB-RELATED"/>
    <property type="match status" value="1"/>
</dbReference>
<dbReference type="InterPro" id="IPR003115">
    <property type="entry name" value="ParB_N"/>
</dbReference>
<dbReference type="SUPFAM" id="SSF109709">
    <property type="entry name" value="KorB DNA-binding domain-like"/>
    <property type="match status" value="1"/>
</dbReference>
<accession>A0A031JW35</accession>
<dbReference type="InterPro" id="IPR040873">
    <property type="entry name" value="SoPB_HTH"/>
</dbReference>
<evidence type="ECO:0000256" key="2">
    <source>
        <dbReference type="SAM" id="MobiDB-lite"/>
    </source>
</evidence>
<dbReference type="InterPro" id="IPR037972">
    <property type="entry name" value="RepB_N"/>
</dbReference>
<dbReference type="PATRIC" id="fig|158500.4.peg.3420"/>
<reference evidence="4 5" key="1">
    <citation type="submission" date="2014-03" db="EMBL/GenBank/DDBJ databases">
        <title>Whole genome sequence of Novosphingobium resinovorum KF1.</title>
        <authorList>
            <person name="Gan H.M."/>
            <person name="Gan H.Y."/>
            <person name="Chew T.H."/>
            <person name="Savka M.A."/>
        </authorList>
    </citation>
    <scope>NUCLEOTIDE SEQUENCE [LARGE SCALE GENOMIC DNA]</scope>
    <source>
        <strain evidence="4 5">KF1</strain>
    </source>
</reference>
<dbReference type="GO" id="GO:0005694">
    <property type="term" value="C:chromosome"/>
    <property type="evidence" value="ECO:0007669"/>
    <property type="project" value="TreeGrafter"/>
</dbReference>
<evidence type="ECO:0000313" key="4">
    <source>
        <dbReference type="EMBL" id="EZP80587.1"/>
    </source>
</evidence>
<dbReference type="AlphaFoldDB" id="A0A031JW35"/>
<sequence>MTMAKGNRGFGSSLTEGLEDAELDTSAPSESIMASRSQTLARLASGKVVTDRTEWVDPARCRPWRLHNRDIDHLDEESCRDLIDAFLSAKKQRIPAIVRRLTNDPDYDYEIIAGVRRWWTVQWLRTHHHPEYEYLVTIQHVSDEEAFRVSDIENRSRKDISDWERANEYMRALDEFYDGSQSEMAEHLKISRSWLSRLLDVARLPEEIVAVFADTHDITVRVARDIKPLTGDPRALALMVEEGRGVCAERTDLGVKLSGPEVAKRLIAATVAKTKSGGGELVVKAGNGKPMLRYARSARSGLTLKIVPRSGASTDELLGAIRGLIEG</sequence>
<feature type="domain" description="ParB-like N-terminal" evidence="3">
    <location>
        <begin position="54"/>
        <end position="155"/>
    </location>
</feature>